<keyword evidence="12" id="KW-0472">Membrane</keyword>
<evidence type="ECO:0000256" key="11">
    <source>
        <dbReference type="ARBA" id="ARBA00023098"/>
    </source>
</evidence>
<keyword evidence="11" id="KW-0443">Lipid metabolism</keyword>
<dbReference type="PANTHER" id="PTHR45792:SF8">
    <property type="entry name" value="DIACYLGLYCEROL LIPASE-ALPHA"/>
    <property type="match status" value="1"/>
</dbReference>
<dbReference type="SUPFAM" id="SSF53474">
    <property type="entry name" value="alpha/beta-Hydrolases"/>
    <property type="match status" value="1"/>
</dbReference>
<feature type="domain" description="PX" evidence="16">
    <location>
        <begin position="497"/>
        <end position="564"/>
    </location>
</feature>
<evidence type="ECO:0000256" key="15">
    <source>
        <dbReference type="SAM" id="MobiDB-lite"/>
    </source>
</evidence>
<feature type="domain" description="Fungal lipase-type" evidence="17">
    <location>
        <begin position="180"/>
        <end position="304"/>
    </location>
</feature>
<evidence type="ECO:0000256" key="3">
    <source>
        <dbReference type="ARBA" id="ARBA00022475"/>
    </source>
</evidence>
<dbReference type="GO" id="GO:0005886">
    <property type="term" value="C:plasma membrane"/>
    <property type="evidence" value="ECO:0007669"/>
    <property type="project" value="UniProtKB-SubCell"/>
</dbReference>
<name>A0A7S2WTT4_9STRA</name>
<dbReference type="AlphaFoldDB" id="A0A7S2WTT4"/>
<protein>
    <recommendedName>
        <fullName evidence="14">sn-1-specific diacylglycerol lipase</fullName>
        <ecNumber evidence="14">3.1.1.116</ecNumber>
    </recommendedName>
</protein>
<evidence type="ECO:0000256" key="8">
    <source>
        <dbReference type="ARBA" id="ARBA00022837"/>
    </source>
</evidence>
<evidence type="ECO:0000256" key="13">
    <source>
        <dbReference type="ARBA" id="ARBA00024531"/>
    </source>
</evidence>
<dbReference type="Pfam" id="PF01764">
    <property type="entry name" value="Lipase_3"/>
    <property type="match status" value="1"/>
</dbReference>
<comment type="catalytic activity">
    <reaction evidence="13">
        <text>a 1,2-diacyl-sn-glycerol + H2O = a 2-acylglycerol + a fatty acid + H(+)</text>
        <dbReference type="Rhea" id="RHEA:33275"/>
        <dbReference type="ChEBI" id="CHEBI:15377"/>
        <dbReference type="ChEBI" id="CHEBI:15378"/>
        <dbReference type="ChEBI" id="CHEBI:17389"/>
        <dbReference type="ChEBI" id="CHEBI:17815"/>
        <dbReference type="ChEBI" id="CHEBI:28868"/>
        <dbReference type="EC" id="3.1.1.116"/>
    </reaction>
    <physiologicalReaction direction="left-to-right" evidence="13">
        <dbReference type="Rhea" id="RHEA:33276"/>
    </physiologicalReaction>
</comment>
<evidence type="ECO:0000256" key="10">
    <source>
        <dbReference type="ARBA" id="ARBA00022989"/>
    </source>
</evidence>
<dbReference type="GO" id="GO:0016298">
    <property type="term" value="F:lipase activity"/>
    <property type="evidence" value="ECO:0007669"/>
    <property type="project" value="TreeGrafter"/>
</dbReference>
<dbReference type="Pfam" id="PF00787">
    <property type="entry name" value="PX"/>
    <property type="match status" value="1"/>
</dbReference>
<keyword evidence="9" id="KW-0442">Lipid degradation</keyword>
<evidence type="ECO:0000256" key="9">
    <source>
        <dbReference type="ARBA" id="ARBA00022963"/>
    </source>
</evidence>
<evidence type="ECO:0000256" key="14">
    <source>
        <dbReference type="ARBA" id="ARBA00026104"/>
    </source>
</evidence>
<organism evidence="18">
    <name type="scientific">Mucochytrium quahogii</name>
    <dbReference type="NCBI Taxonomy" id="96639"/>
    <lineage>
        <taxon>Eukaryota</taxon>
        <taxon>Sar</taxon>
        <taxon>Stramenopiles</taxon>
        <taxon>Bigyra</taxon>
        <taxon>Labyrinthulomycetes</taxon>
        <taxon>Thraustochytrida</taxon>
        <taxon>Thraustochytriidae</taxon>
        <taxon>Mucochytrium</taxon>
    </lineage>
</organism>
<dbReference type="GO" id="GO:0016042">
    <property type="term" value="P:lipid catabolic process"/>
    <property type="evidence" value="ECO:0007669"/>
    <property type="project" value="UniProtKB-KW"/>
</dbReference>
<evidence type="ECO:0000256" key="6">
    <source>
        <dbReference type="ARBA" id="ARBA00022723"/>
    </source>
</evidence>
<keyword evidence="6" id="KW-0479">Metal-binding</keyword>
<evidence type="ECO:0000256" key="2">
    <source>
        <dbReference type="ARBA" id="ARBA00004651"/>
    </source>
</evidence>
<sequence>MSVRASNWRKSFDPETWNGHLDVSEWSKMANNPTTRLEAAMWGMRIGQKKQDLFFDLVEKLRATMKHAEEMLGKDIRLSLVESYTPVMFIINSFEEYLVSCPSGIRDIAIDEGARPVSRDMMRELDRFLEFASIAYDKLDTMVEVLSRKGFTLVYFDEKTEYEVAAHYLSFNVEEKICLIGIKGTSTMNDVLTDILCKTTPFIPGKYAHDGIKNAARRIVHRIHPFLESLFLPLGYRVVLTGHSLGAGVAACVAMILKEELGIDDVFCYAYATPPVVDRCAAIHARDYIISLVNDRDVVCRTSLSNMNIMHEVLVKVNDMLKEGKLSKDQIISLNEETHEEKLNAAGLLAMLRNIQDEFKLAYEQDLYIPGRVVYMFQSGSGRYDALQKDGTLTGLRQMLICKTMLSDHQVNNYRSVVREILFHNHNYHSVSTPGMIKGAPGTHISIEGWSSFTSPRGKKITFYEIAATILRDKSEENAQASELDANSDSMFGFVDHTRTTFTVWRRYNDFLALDADLKALGMAKRPSLPSKITGTSPRVRVPSLEGYIRTVVLYAVAIDSDDMMNKILAFLGGSDELPIPDWVLREVRANKTRSMVKKTSPPLTGMDETQNSRQAQRKVTTAEELTRSSESSIASNLESSTGNNLEQVDRTKEEPSNCVVT</sequence>
<evidence type="ECO:0000313" key="18">
    <source>
        <dbReference type="EMBL" id="CAD9705449.1"/>
    </source>
</evidence>
<dbReference type="InterPro" id="IPR002921">
    <property type="entry name" value="Fungal_lipase-type"/>
</dbReference>
<dbReference type="CDD" id="cd00519">
    <property type="entry name" value="Lipase_3"/>
    <property type="match status" value="1"/>
</dbReference>
<dbReference type="Gene3D" id="3.40.50.1820">
    <property type="entry name" value="alpha/beta hydrolase"/>
    <property type="match status" value="1"/>
</dbReference>
<keyword evidence="10" id="KW-1133">Transmembrane helix</keyword>
<gene>
    <name evidence="18" type="ORF">QSP1433_LOCUS16261</name>
</gene>
<dbReference type="PANTHER" id="PTHR45792">
    <property type="entry name" value="DIACYLGLYCEROL LIPASE HOMOLOG-RELATED"/>
    <property type="match status" value="1"/>
</dbReference>
<keyword evidence="4" id="KW-0597">Phosphoprotein</keyword>
<dbReference type="InterPro" id="IPR036871">
    <property type="entry name" value="PX_dom_sf"/>
</dbReference>
<comment type="subcellular location">
    <subcellularLocation>
        <location evidence="2">Cell membrane</location>
        <topology evidence="2">Multi-pass membrane protein</topology>
    </subcellularLocation>
</comment>
<evidence type="ECO:0000256" key="12">
    <source>
        <dbReference type="ARBA" id="ARBA00023136"/>
    </source>
</evidence>
<reference evidence="18" key="1">
    <citation type="submission" date="2021-01" db="EMBL/GenBank/DDBJ databases">
        <authorList>
            <person name="Corre E."/>
            <person name="Pelletier E."/>
            <person name="Niang G."/>
            <person name="Scheremetjew M."/>
            <person name="Finn R."/>
            <person name="Kale V."/>
            <person name="Holt S."/>
            <person name="Cochrane G."/>
            <person name="Meng A."/>
            <person name="Brown T."/>
            <person name="Cohen L."/>
        </authorList>
    </citation>
    <scope>NUCLEOTIDE SEQUENCE</scope>
    <source>
        <strain evidence="18">NY070348D</strain>
    </source>
</reference>
<dbReference type="EMBL" id="HBHK01025890">
    <property type="protein sequence ID" value="CAD9705449.1"/>
    <property type="molecule type" value="Transcribed_RNA"/>
</dbReference>
<keyword evidence="3" id="KW-1003">Cell membrane</keyword>
<proteinExistence type="predicted"/>
<dbReference type="GO" id="GO:0035091">
    <property type="term" value="F:phosphatidylinositol binding"/>
    <property type="evidence" value="ECO:0007669"/>
    <property type="project" value="InterPro"/>
</dbReference>
<evidence type="ECO:0000259" key="17">
    <source>
        <dbReference type="Pfam" id="PF01764"/>
    </source>
</evidence>
<dbReference type="EC" id="3.1.1.116" evidence="14"/>
<feature type="region of interest" description="Disordered" evidence="15">
    <location>
        <begin position="594"/>
        <end position="662"/>
    </location>
</feature>
<evidence type="ECO:0000256" key="5">
    <source>
        <dbReference type="ARBA" id="ARBA00022692"/>
    </source>
</evidence>
<accession>A0A7S2WTT4</accession>
<feature type="compositionally biased region" description="Polar residues" evidence="15">
    <location>
        <begin position="608"/>
        <end position="620"/>
    </location>
</feature>
<dbReference type="SUPFAM" id="SSF64268">
    <property type="entry name" value="PX domain"/>
    <property type="match status" value="1"/>
</dbReference>
<comment type="cofactor">
    <cofactor evidence="1">
        <name>Ca(2+)</name>
        <dbReference type="ChEBI" id="CHEBI:29108"/>
    </cofactor>
</comment>
<feature type="compositionally biased region" description="Low complexity" evidence="15">
    <location>
        <begin position="629"/>
        <end position="641"/>
    </location>
</feature>
<evidence type="ECO:0000256" key="1">
    <source>
        <dbReference type="ARBA" id="ARBA00001913"/>
    </source>
</evidence>
<keyword evidence="5" id="KW-0812">Transmembrane</keyword>
<dbReference type="InterPro" id="IPR029058">
    <property type="entry name" value="AB_hydrolase_fold"/>
</dbReference>
<dbReference type="GO" id="GO:0046872">
    <property type="term" value="F:metal ion binding"/>
    <property type="evidence" value="ECO:0007669"/>
    <property type="project" value="UniProtKB-KW"/>
</dbReference>
<evidence type="ECO:0000259" key="16">
    <source>
        <dbReference type="Pfam" id="PF00787"/>
    </source>
</evidence>
<evidence type="ECO:0000256" key="7">
    <source>
        <dbReference type="ARBA" id="ARBA00022801"/>
    </source>
</evidence>
<dbReference type="InterPro" id="IPR001683">
    <property type="entry name" value="PX_dom"/>
</dbReference>
<keyword evidence="7" id="KW-0378">Hydrolase</keyword>
<evidence type="ECO:0000256" key="4">
    <source>
        <dbReference type="ARBA" id="ARBA00022553"/>
    </source>
</evidence>
<dbReference type="InterPro" id="IPR052214">
    <property type="entry name" value="DAG_Lipase-Related"/>
</dbReference>
<keyword evidence="8" id="KW-0106">Calcium</keyword>
<dbReference type="Gene3D" id="3.30.1520.10">
    <property type="entry name" value="Phox-like domain"/>
    <property type="match status" value="1"/>
</dbReference>